<dbReference type="AlphaFoldDB" id="A0A3D8J5L6"/>
<gene>
    <name evidence="21" type="ORF">CQA66_04315</name>
</gene>
<keyword evidence="8" id="KW-1134">Transmembrane beta strand</keyword>
<feature type="binding site" description="in dimeric form" evidence="20">
    <location>
        <position position="218"/>
    </location>
    <ligand>
        <name>Ca(2+)</name>
        <dbReference type="ChEBI" id="CHEBI:29108"/>
        <label>1</label>
    </ligand>
</feature>
<keyword evidence="13 20" id="KW-0106">Calcium</keyword>
<accession>A0A3D8J5L6</accession>
<comment type="catalytic activity">
    <reaction evidence="1">
        <text>a 1,2-diacyl-sn-glycero-3-phosphocholine + H2O = a 2-acyl-sn-glycero-3-phosphocholine + a fatty acid + H(+)</text>
        <dbReference type="Rhea" id="RHEA:18689"/>
        <dbReference type="ChEBI" id="CHEBI:15377"/>
        <dbReference type="ChEBI" id="CHEBI:15378"/>
        <dbReference type="ChEBI" id="CHEBI:28868"/>
        <dbReference type="ChEBI" id="CHEBI:57643"/>
        <dbReference type="ChEBI" id="CHEBI:57875"/>
        <dbReference type="EC" id="3.1.1.32"/>
    </reaction>
</comment>
<feature type="binding site" description="in dimeric form" evidence="20">
    <location>
        <position position="205"/>
    </location>
    <ligand>
        <name>Ca(2+)</name>
        <dbReference type="ChEBI" id="CHEBI:29108"/>
        <label>1</label>
    </ligand>
</feature>
<evidence type="ECO:0000256" key="5">
    <source>
        <dbReference type="ARBA" id="ARBA00011702"/>
    </source>
</evidence>
<evidence type="ECO:0000256" key="19">
    <source>
        <dbReference type="PIRSR" id="PIRSR603187-1"/>
    </source>
</evidence>
<evidence type="ECO:0000256" key="12">
    <source>
        <dbReference type="ARBA" id="ARBA00022801"/>
    </source>
</evidence>
<keyword evidence="9" id="KW-0812">Transmembrane</keyword>
<comment type="subcellular location">
    <subcellularLocation>
        <location evidence="3">Cell outer membrane</location>
        <topology evidence="3">Multi-pass membrane protein</topology>
    </subcellularLocation>
</comment>
<keyword evidence="14" id="KW-0442">Lipid degradation</keyword>
<feature type="active site" description="Proton acceptor" evidence="19">
    <location>
        <position position="193"/>
    </location>
</feature>
<dbReference type="EC" id="3.1.1.4" evidence="7"/>
<evidence type="ECO:0000256" key="11">
    <source>
        <dbReference type="ARBA" id="ARBA00022729"/>
    </source>
</evidence>
<dbReference type="GO" id="GO:0004623">
    <property type="term" value="F:phospholipase A2 activity"/>
    <property type="evidence" value="ECO:0007669"/>
    <property type="project" value="UniProtKB-EC"/>
</dbReference>
<dbReference type="OrthoDB" id="188433at2"/>
<evidence type="ECO:0000256" key="8">
    <source>
        <dbReference type="ARBA" id="ARBA00022452"/>
    </source>
</evidence>
<keyword evidence="12" id="KW-0378">Hydrolase</keyword>
<feature type="active site" description="Nucleophile" evidence="19">
    <location>
        <position position="195"/>
    </location>
</feature>
<evidence type="ECO:0000256" key="13">
    <source>
        <dbReference type="ARBA" id="ARBA00022837"/>
    </source>
</evidence>
<dbReference type="InterPro" id="IPR003187">
    <property type="entry name" value="PLipase_A1"/>
</dbReference>
<dbReference type="SUPFAM" id="SSF56931">
    <property type="entry name" value="Outer membrane phospholipase A (OMPLA)"/>
    <property type="match status" value="1"/>
</dbReference>
<comment type="catalytic activity">
    <reaction evidence="2">
        <text>a 1,2-diacyl-sn-glycero-3-phosphocholine + H2O = a 1-acyl-sn-glycero-3-phosphocholine + a fatty acid + H(+)</text>
        <dbReference type="Rhea" id="RHEA:15801"/>
        <dbReference type="ChEBI" id="CHEBI:15377"/>
        <dbReference type="ChEBI" id="CHEBI:15378"/>
        <dbReference type="ChEBI" id="CHEBI:28868"/>
        <dbReference type="ChEBI" id="CHEBI:57643"/>
        <dbReference type="ChEBI" id="CHEBI:58168"/>
        <dbReference type="EC" id="3.1.1.4"/>
    </reaction>
</comment>
<dbReference type="PRINTS" id="PR01486">
    <property type="entry name" value="PHPHLIPASEA1"/>
</dbReference>
<dbReference type="Gene3D" id="2.40.230.10">
    <property type="entry name" value="Phospholipase A1"/>
    <property type="match status" value="1"/>
</dbReference>
<keyword evidence="16" id="KW-0472">Membrane</keyword>
<evidence type="ECO:0000256" key="18">
    <source>
        <dbReference type="ARBA" id="ARBA00032375"/>
    </source>
</evidence>
<reference evidence="21 22" key="1">
    <citation type="submission" date="2018-04" db="EMBL/GenBank/DDBJ databases">
        <title>Novel Campyloabacter and Helicobacter Species and Strains.</title>
        <authorList>
            <person name="Mannion A.J."/>
            <person name="Shen Z."/>
            <person name="Fox J.G."/>
        </authorList>
    </citation>
    <scope>NUCLEOTIDE SEQUENCE [LARGE SCALE GENOMIC DNA]</scope>
    <source>
        <strain evidence="21 22">MIT 97-5075</strain>
    </source>
</reference>
<keyword evidence="10 20" id="KW-0479">Metal-binding</keyword>
<evidence type="ECO:0000256" key="15">
    <source>
        <dbReference type="ARBA" id="ARBA00023098"/>
    </source>
</evidence>
<proteinExistence type="inferred from homology"/>
<evidence type="ECO:0000256" key="3">
    <source>
        <dbReference type="ARBA" id="ARBA00004571"/>
    </source>
</evidence>
<organism evidence="21 22">
    <name type="scientific">Helicobacter aurati</name>
    <dbReference type="NCBI Taxonomy" id="137778"/>
    <lineage>
        <taxon>Bacteria</taxon>
        <taxon>Pseudomonadati</taxon>
        <taxon>Campylobacterota</taxon>
        <taxon>Epsilonproteobacteria</taxon>
        <taxon>Campylobacterales</taxon>
        <taxon>Helicobacteraceae</taxon>
        <taxon>Helicobacter</taxon>
    </lineage>
</organism>
<dbReference type="PANTHER" id="PTHR40457:SF1">
    <property type="entry name" value="PHOSPHOLIPASE A1"/>
    <property type="match status" value="1"/>
</dbReference>
<keyword evidence="17" id="KW-0998">Cell outer membrane</keyword>
<evidence type="ECO:0000256" key="4">
    <source>
        <dbReference type="ARBA" id="ARBA00010525"/>
    </source>
</evidence>
<dbReference type="Pfam" id="PF02253">
    <property type="entry name" value="PLA1"/>
    <property type="match status" value="1"/>
</dbReference>
<keyword evidence="11" id="KW-0732">Signal</keyword>
<evidence type="ECO:0000313" key="21">
    <source>
        <dbReference type="EMBL" id="RDU72540.1"/>
    </source>
</evidence>
<dbReference type="PANTHER" id="PTHR40457">
    <property type="entry name" value="PHOSPHOLIPASE A1"/>
    <property type="match status" value="1"/>
</dbReference>
<evidence type="ECO:0000256" key="20">
    <source>
        <dbReference type="PIRSR" id="PIRSR603187-2"/>
    </source>
</evidence>
<comment type="caution">
    <text evidence="21">The sequence shown here is derived from an EMBL/GenBank/DDBJ whole genome shotgun (WGS) entry which is preliminary data.</text>
</comment>
<dbReference type="GO" id="GO:0008970">
    <property type="term" value="F:phospholipase A1 activity"/>
    <property type="evidence" value="ECO:0007669"/>
    <property type="project" value="UniProtKB-EC"/>
</dbReference>
<comment type="cofactor">
    <cofactor evidence="20">
        <name>Ca(2+)</name>
        <dbReference type="ChEBI" id="CHEBI:29108"/>
    </cofactor>
    <text evidence="20">Binds 1 Ca(2+) ion per monomer.</text>
</comment>
<comment type="similarity">
    <text evidence="4">Belongs to the phospholipase A1 family.</text>
</comment>
<dbReference type="GO" id="GO:0009279">
    <property type="term" value="C:cell outer membrane"/>
    <property type="evidence" value="ECO:0007669"/>
    <property type="project" value="UniProtKB-SubCell"/>
</dbReference>
<dbReference type="EC" id="3.1.1.32" evidence="6"/>
<dbReference type="GO" id="GO:0046872">
    <property type="term" value="F:metal ion binding"/>
    <property type="evidence" value="ECO:0007669"/>
    <property type="project" value="UniProtKB-KW"/>
</dbReference>
<evidence type="ECO:0000256" key="10">
    <source>
        <dbReference type="ARBA" id="ARBA00022723"/>
    </source>
</evidence>
<dbReference type="RefSeq" id="WP_104763525.1">
    <property type="nucleotide sequence ID" value="NZ_FZPM01000025.1"/>
</dbReference>
<dbReference type="EMBL" id="NXLW01000006">
    <property type="protein sequence ID" value="RDU72540.1"/>
    <property type="molecule type" value="Genomic_DNA"/>
</dbReference>
<feature type="binding site" description="in dimeric form" evidence="20">
    <location>
        <position position="157"/>
    </location>
    <ligand>
        <name>Ca(2+)</name>
        <dbReference type="ChEBI" id="CHEBI:29108"/>
        <label>1</label>
    </ligand>
</feature>
<keyword evidence="22" id="KW-1185">Reference proteome</keyword>
<evidence type="ECO:0000256" key="1">
    <source>
        <dbReference type="ARBA" id="ARBA00000111"/>
    </source>
</evidence>
<comment type="subunit">
    <text evidence="5">Homodimer; dimerization is reversible, and the dimeric form is the active one.</text>
</comment>
<protein>
    <recommendedName>
        <fullName evidence="18">Phosphatidylcholine 1-acylhydrolase</fullName>
        <ecNumber evidence="6">3.1.1.32</ecNumber>
        <ecNumber evidence="7">3.1.1.4</ecNumber>
    </recommendedName>
</protein>
<evidence type="ECO:0000313" key="22">
    <source>
        <dbReference type="Proteomes" id="UP000256424"/>
    </source>
</evidence>
<dbReference type="Proteomes" id="UP000256424">
    <property type="component" value="Unassembled WGS sequence"/>
</dbReference>
<evidence type="ECO:0000256" key="2">
    <source>
        <dbReference type="ARBA" id="ARBA00001604"/>
    </source>
</evidence>
<dbReference type="GO" id="GO:0016042">
    <property type="term" value="P:lipid catabolic process"/>
    <property type="evidence" value="ECO:0007669"/>
    <property type="project" value="UniProtKB-KW"/>
</dbReference>
<evidence type="ECO:0000256" key="6">
    <source>
        <dbReference type="ARBA" id="ARBA00013179"/>
    </source>
</evidence>
<sequence length="338" mass="40309">MLQKSHNKFIVKSILLTLTFSFYIDIVHAEELLTIKNAILEDESLMDEEKDNSKKQSNFWSNAKRHFFDKEAYKERSRQAEKSYEYYMKLLEHEGMYFLYYYSLPPHGIYGNNIRGELKFQLSAKVPLWRAAFWSKGTLFFAYTQTMWFQQFNFRYSNPIRDTDYKPSLFYSYPANWNFLGGTLKELRLGMIHYSNGIGGEECVRNDFDDPTPSECRSRSAGNRILFEAIWEFHNFGVHISAWPYIDKRRDNPNLAEFMGYANLRLYYKYNRHFVELHASPIISDYSKYHGSIRLGYAFRFNRFISLYGQYFYGYGDSLYEYNIISHRVGIGLRSTIY</sequence>
<evidence type="ECO:0000256" key="17">
    <source>
        <dbReference type="ARBA" id="ARBA00023237"/>
    </source>
</evidence>
<evidence type="ECO:0000256" key="16">
    <source>
        <dbReference type="ARBA" id="ARBA00023136"/>
    </source>
</evidence>
<name>A0A3D8J5L6_9HELI</name>
<keyword evidence="15" id="KW-0443">Lipid metabolism</keyword>
<evidence type="ECO:0000256" key="7">
    <source>
        <dbReference type="ARBA" id="ARBA00013278"/>
    </source>
</evidence>
<evidence type="ECO:0000256" key="14">
    <source>
        <dbReference type="ARBA" id="ARBA00022963"/>
    </source>
</evidence>
<dbReference type="InterPro" id="IPR036541">
    <property type="entry name" value="PLipase_A1_sf"/>
</dbReference>
<feature type="binding site" description="in dimeric form" evidence="20">
    <location>
        <position position="251"/>
    </location>
    <ligand>
        <name>Ca(2+)</name>
        <dbReference type="ChEBI" id="CHEBI:29108"/>
        <label>1</label>
    </ligand>
</feature>
<evidence type="ECO:0000256" key="9">
    <source>
        <dbReference type="ARBA" id="ARBA00022692"/>
    </source>
</evidence>